<dbReference type="CDD" id="cd00096">
    <property type="entry name" value="Ig"/>
    <property type="match status" value="1"/>
</dbReference>
<feature type="domain" description="Ig-like" evidence="5">
    <location>
        <begin position="199"/>
        <end position="280"/>
    </location>
</feature>
<dbReference type="PROSITE" id="PS50835">
    <property type="entry name" value="IG_LIKE"/>
    <property type="match status" value="1"/>
</dbReference>
<dbReference type="Proteomes" id="UP000472265">
    <property type="component" value="Chromosome 1"/>
</dbReference>
<dbReference type="InterPro" id="IPR056386">
    <property type="entry name" value="Ig_CD22"/>
</dbReference>
<comment type="subunit">
    <text evidence="4">Predominantly monomer of isoform CD22-beta. Also found as heterodimer of isoform CD22-beta and a shorter isoform. Interacts with PTPN6/SHP-1, LYN, SYK, PIK3R1/PIK3R2 and PLCG1 upon phosphorylation. Interacts with GRB2, INPP5D and SHC1 upon phosphorylation. May form a complex with INPP5D/SHIP, GRB2 and SHC1.</text>
</comment>
<protein>
    <recommendedName>
        <fullName evidence="1">B-cell receptor CD22</fullName>
    </recommendedName>
    <alternativeName>
        <fullName evidence="2">Sialic acid-binding Ig-like lectin 2</fullName>
    </alternativeName>
</protein>
<dbReference type="InParanoid" id="A0A671WUJ6"/>
<dbReference type="OMA" id="CEYSTIA"/>
<dbReference type="SMART" id="SM00409">
    <property type="entry name" value="IG"/>
    <property type="match status" value="2"/>
</dbReference>
<dbReference type="InterPro" id="IPR007110">
    <property type="entry name" value="Ig-like_dom"/>
</dbReference>
<dbReference type="Pfam" id="PF24518">
    <property type="entry name" value="Ig_CD22"/>
    <property type="match status" value="1"/>
</dbReference>
<dbReference type="InterPro" id="IPR013783">
    <property type="entry name" value="Ig-like_fold"/>
</dbReference>
<evidence type="ECO:0000256" key="1">
    <source>
        <dbReference type="ARBA" id="ARBA00040106"/>
    </source>
</evidence>
<dbReference type="Gene3D" id="2.60.40.10">
    <property type="entry name" value="Immunoglobulins"/>
    <property type="match status" value="2"/>
</dbReference>
<dbReference type="Pfam" id="PF13895">
    <property type="entry name" value="Ig_2"/>
    <property type="match status" value="1"/>
</dbReference>
<dbReference type="SUPFAM" id="SSF48726">
    <property type="entry name" value="Immunoglobulin"/>
    <property type="match status" value="2"/>
</dbReference>
<keyword evidence="7" id="KW-1185">Reference proteome</keyword>
<dbReference type="AlphaFoldDB" id="A0A671WUJ6"/>
<dbReference type="PANTHER" id="PTHR46013">
    <property type="entry name" value="VASCULAR CELL ADHESION MOLECULE 1"/>
    <property type="match status" value="1"/>
</dbReference>
<evidence type="ECO:0000259" key="5">
    <source>
        <dbReference type="PROSITE" id="PS50835"/>
    </source>
</evidence>
<reference evidence="6" key="3">
    <citation type="submission" date="2025-09" db="UniProtKB">
        <authorList>
            <consortium name="Ensembl"/>
        </authorList>
    </citation>
    <scope>IDENTIFICATION</scope>
</reference>
<accession>A0A671WUJ6</accession>
<evidence type="ECO:0000256" key="4">
    <source>
        <dbReference type="ARBA" id="ARBA00046458"/>
    </source>
</evidence>
<evidence type="ECO:0000256" key="2">
    <source>
        <dbReference type="ARBA" id="ARBA00041781"/>
    </source>
</evidence>
<sequence length="280" mass="31349">MSLFSSCVTVIQGQDVYGVTYSSTEICALKGSTVDMSCTYGYPSTVKRVENGFWFTKESNGLYTDMRTDPEYSGRVQYNFGNKDCTLRITDLRESDSAEYKFKFITDQEGGKHSGSPGVTLSVTGLQVRVNSLHVYGSGLRWAALMCHSSCRLPGRRHYVWYKNGLIIQGQRSSYYSGSFTPTDSFSCAVKGHENCRSPPLYVLHVDHFSVSHPAEIVEGSSVFFTCSSDANPVANYTWYKNNRNADRHPLSKEPQLVFRSIQSSNSGEYYCTAENELGR</sequence>
<reference evidence="6" key="1">
    <citation type="submission" date="2021-04" db="EMBL/GenBank/DDBJ databases">
        <authorList>
            <consortium name="Wellcome Sanger Institute Data Sharing"/>
        </authorList>
    </citation>
    <scope>NUCLEOTIDE SEQUENCE [LARGE SCALE GENOMIC DNA]</scope>
</reference>
<dbReference type="PANTHER" id="PTHR46013:SF4">
    <property type="entry name" value="B-CELL RECEPTOR CD22-RELATED"/>
    <property type="match status" value="1"/>
</dbReference>
<reference evidence="6" key="2">
    <citation type="submission" date="2025-08" db="UniProtKB">
        <authorList>
            <consortium name="Ensembl"/>
        </authorList>
    </citation>
    <scope>IDENTIFICATION</scope>
</reference>
<comment type="function">
    <text evidence="3">Most highly expressed siglec (sialic acid-binding immunoglobulin-like lectin) on B-cells that plays a role in various aspects of B-cell biology including differentiation, antigen presentation, and trafficking to bone marrow. Binds to alpha 2,6-linked sialic acid residues of surface molecules such as CD22 itself, CD45 and IgM in a cis configuration. Can also bind to ligands on other cells as an adhesion molecule in a trans configuration. Acts as an inhibitory coreceptor on the surface of B-cells and inhibits B-cell receptor induced signaling, characterized by inhibition of the calcium mobilization and cellular activation. Mechanistically, the immunoreceptor tyrosine-based inhibitory motif domain is phosphorylated by the Src kinase LYN, which in turn leads to the recruitment of the protein tyrosine phosphatase 1/PTPN6, leading to the negative regulation of BCR signaling. If this negative signaling from is of sufficient strength, apoptosis of the B-cell can be induced.</text>
</comment>
<dbReference type="Ensembl" id="ENSSAUT00010044923.1">
    <property type="protein sequence ID" value="ENSSAUP00010042687.1"/>
    <property type="gene ID" value="ENSSAUG00010017923.1"/>
</dbReference>
<evidence type="ECO:0000313" key="7">
    <source>
        <dbReference type="Proteomes" id="UP000472265"/>
    </source>
</evidence>
<organism evidence="6 7">
    <name type="scientific">Sparus aurata</name>
    <name type="common">Gilthead sea bream</name>
    <dbReference type="NCBI Taxonomy" id="8175"/>
    <lineage>
        <taxon>Eukaryota</taxon>
        <taxon>Metazoa</taxon>
        <taxon>Chordata</taxon>
        <taxon>Craniata</taxon>
        <taxon>Vertebrata</taxon>
        <taxon>Euteleostomi</taxon>
        <taxon>Actinopterygii</taxon>
        <taxon>Neopterygii</taxon>
        <taxon>Teleostei</taxon>
        <taxon>Neoteleostei</taxon>
        <taxon>Acanthomorphata</taxon>
        <taxon>Eupercaria</taxon>
        <taxon>Spariformes</taxon>
        <taxon>Sparidae</taxon>
        <taxon>Sparus</taxon>
    </lineage>
</organism>
<proteinExistence type="predicted"/>
<evidence type="ECO:0000256" key="3">
    <source>
        <dbReference type="ARBA" id="ARBA00045430"/>
    </source>
</evidence>
<dbReference type="GeneTree" id="ENSGT01010000222294"/>
<name>A0A671WUJ6_SPAAU</name>
<dbReference type="InterPro" id="IPR036179">
    <property type="entry name" value="Ig-like_dom_sf"/>
</dbReference>
<dbReference type="InterPro" id="IPR003598">
    <property type="entry name" value="Ig_sub2"/>
</dbReference>
<dbReference type="InterPro" id="IPR003599">
    <property type="entry name" value="Ig_sub"/>
</dbReference>
<dbReference type="SMART" id="SM00408">
    <property type="entry name" value="IGc2"/>
    <property type="match status" value="1"/>
</dbReference>
<evidence type="ECO:0000313" key="6">
    <source>
        <dbReference type="Ensembl" id="ENSSAUP00010042687.1"/>
    </source>
</evidence>